<dbReference type="PANTHER" id="PTHR31390:SF2">
    <property type="entry name" value="EXPRESSED PROTEIN"/>
    <property type="match status" value="1"/>
</dbReference>
<name>A0AAV6NHV2_9ROSI</name>
<accession>A0AAV6NHV2</accession>
<dbReference type="EMBL" id="JAGKQH010000006">
    <property type="protein sequence ID" value="KAG6597341.1"/>
    <property type="molecule type" value="Genomic_DNA"/>
</dbReference>
<evidence type="ECO:0000313" key="3">
    <source>
        <dbReference type="Proteomes" id="UP000685013"/>
    </source>
</evidence>
<keyword evidence="3" id="KW-1185">Reference proteome</keyword>
<dbReference type="PANTHER" id="PTHR31390">
    <property type="entry name" value="EXPRESSED PROTEIN"/>
    <property type="match status" value="1"/>
</dbReference>
<gene>
    <name evidence="2" type="ORF">SDJN03_10521</name>
</gene>
<evidence type="ECO:0000256" key="1">
    <source>
        <dbReference type="SAM" id="MobiDB-lite"/>
    </source>
</evidence>
<dbReference type="InterPro" id="IPR021916">
    <property type="entry name" value="DUF3527"/>
</dbReference>
<evidence type="ECO:0000313" key="2">
    <source>
        <dbReference type="EMBL" id="KAG6597341.1"/>
    </source>
</evidence>
<sequence>MEPTSSINARTDRRSEIGSFGDRNKDELLENGELGLSKSISRGLNKRVMLPHALYLKLKQYRISKSYVHDSFFNSKIGLDYNVPKYMVTTDEKYLRRCLESIQISASKAARCNASINLSSVKTDALTDTTRLRTRAMGDLEKFVIACSSTSVDGNEDVTSSKLSFVGSIMGSKSMINILKSPLLQQLGITDGTSNIVRMDLNDIKGFPGSEFVDSLGGVDISSLKLENESHQDESNTANERVFPIPSTSSICSDQSSLGSAFTQLCQGMLQFTWKEGNLHFVFSVDNEKEIYVASSSKVASSDDQAWSYVYLFHSVKNGLKDHEVRDSRPCIVGKMTVSTSYSVCSNNSKTADTEFVLFRVLENSDLEMDSSNNTHKRNKVFPRKVTEVFRTSNSFKLRNMPSFNRSGVVNSDKFNSTDDLICARDVPPNFELCTIVVRDHIPEDRGSRRGGWGLKFLKQAKAEQTPDSTATTVQADRCARNIGTCSTSMDILLPAGLHGGPRTRNCGPSTLKERWRSGGHCDCGGWDIGCPLTVLEGQLGLEKDRPALRMVNIRDGLYFVHFERKLSSLQSFSIAVAMIHSRRVMVKIFGRMWSSNPRGFAR</sequence>
<dbReference type="AlphaFoldDB" id="A0AAV6NHV2"/>
<feature type="compositionally biased region" description="Basic and acidic residues" evidence="1">
    <location>
        <begin position="10"/>
        <end position="22"/>
    </location>
</feature>
<protein>
    <submittedName>
        <fullName evidence="2">Uncharacterized protein</fullName>
    </submittedName>
</protein>
<dbReference type="Proteomes" id="UP000685013">
    <property type="component" value="Chromosome 6"/>
</dbReference>
<reference evidence="2 3" key="1">
    <citation type="journal article" date="2021" name="Hortic Res">
        <title>The domestication of Cucurbita argyrosperma as revealed by the genome of its wild relative.</title>
        <authorList>
            <person name="Barrera-Redondo J."/>
            <person name="Sanchez-de la Vega G."/>
            <person name="Aguirre-Liguori J.A."/>
            <person name="Castellanos-Morales G."/>
            <person name="Gutierrez-Guerrero Y.T."/>
            <person name="Aguirre-Dugua X."/>
            <person name="Aguirre-Planter E."/>
            <person name="Tenaillon M.I."/>
            <person name="Lira-Saade R."/>
            <person name="Eguiarte L.E."/>
        </authorList>
    </citation>
    <scope>NUCLEOTIDE SEQUENCE [LARGE SCALE GENOMIC DNA]</scope>
    <source>
        <strain evidence="2">JBR-2021</strain>
    </source>
</reference>
<dbReference type="Pfam" id="PF12043">
    <property type="entry name" value="DUF3527"/>
    <property type="match status" value="2"/>
</dbReference>
<feature type="non-terminal residue" evidence="2">
    <location>
        <position position="1"/>
    </location>
</feature>
<comment type="caution">
    <text evidence="2">The sequence shown here is derived from an EMBL/GenBank/DDBJ whole genome shotgun (WGS) entry which is preliminary data.</text>
</comment>
<feature type="region of interest" description="Disordered" evidence="1">
    <location>
        <begin position="1"/>
        <end position="22"/>
    </location>
</feature>
<proteinExistence type="predicted"/>
<organism evidence="2 3">
    <name type="scientific">Cucurbita argyrosperma subsp. sororia</name>
    <dbReference type="NCBI Taxonomy" id="37648"/>
    <lineage>
        <taxon>Eukaryota</taxon>
        <taxon>Viridiplantae</taxon>
        <taxon>Streptophyta</taxon>
        <taxon>Embryophyta</taxon>
        <taxon>Tracheophyta</taxon>
        <taxon>Spermatophyta</taxon>
        <taxon>Magnoliopsida</taxon>
        <taxon>eudicotyledons</taxon>
        <taxon>Gunneridae</taxon>
        <taxon>Pentapetalae</taxon>
        <taxon>rosids</taxon>
        <taxon>fabids</taxon>
        <taxon>Cucurbitales</taxon>
        <taxon>Cucurbitaceae</taxon>
        <taxon>Cucurbiteae</taxon>
        <taxon>Cucurbita</taxon>
    </lineage>
</organism>